<dbReference type="InterPro" id="IPR027417">
    <property type="entry name" value="P-loop_NTPase"/>
</dbReference>
<dbReference type="SUPFAM" id="SSF52540">
    <property type="entry name" value="P-loop containing nucleoside triphosphate hydrolases"/>
    <property type="match status" value="1"/>
</dbReference>
<accession>A0A2H4IAT7</accession>
<dbReference type="Proteomes" id="UP000240568">
    <property type="component" value="Segment"/>
</dbReference>
<organism evidence="1 2">
    <name type="scientific">Erwinia phage vB_EamM_Y3</name>
    <dbReference type="NCBI Taxonomy" id="1983553"/>
    <lineage>
        <taxon>Viruses</taxon>
        <taxon>Duplodnaviria</taxon>
        <taxon>Heunggongvirae</taxon>
        <taxon>Uroviricota</taxon>
        <taxon>Caudoviricetes</taxon>
        <taxon>Sasquatchvirus</taxon>
        <taxon>Sasquatchvirus Y3</taxon>
    </lineage>
</organism>
<dbReference type="EMBL" id="KY984068">
    <property type="protein sequence ID" value="ARW58666.1"/>
    <property type="molecule type" value="Genomic_DNA"/>
</dbReference>
<gene>
    <name evidence="1" type="ORF">Y3_026</name>
</gene>
<protein>
    <submittedName>
        <fullName evidence="1">Uncharacterized protein</fullName>
    </submittedName>
</protein>
<name>A0A2H4IAT7_9CAUD</name>
<proteinExistence type="predicted"/>
<keyword evidence="2" id="KW-1185">Reference proteome</keyword>
<evidence type="ECO:0000313" key="2">
    <source>
        <dbReference type="Proteomes" id="UP000240568"/>
    </source>
</evidence>
<evidence type="ECO:0000313" key="1">
    <source>
        <dbReference type="EMBL" id="ARW58666.1"/>
    </source>
</evidence>
<reference evidence="1 2" key="1">
    <citation type="submission" date="2017-04" db="EMBL/GenBank/DDBJ databases">
        <authorList>
            <person name="Afonso C.L."/>
            <person name="Miller P.J."/>
            <person name="Scott M.A."/>
            <person name="Spackman E."/>
            <person name="Goraichik I."/>
            <person name="Dimitrov K.M."/>
            <person name="Suarez D.L."/>
            <person name="Swayne D.E."/>
        </authorList>
    </citation>
    <scope>NUCLEOTIDE SEQUENCE [LARGE SCALE GENOMIC DNA]</scope>
</reference>
<sequence length="140" mass="15775">MEHKVRIRIIGPVGCGKSEVYVQLVKALAMTNARVVHQDPKAWDLIAQTTGKDAFQEFQFNPEVTIEEVCIRTDPKASQNPIMQFFAYAHLPPHLQGVSREIALLAQEMDQRLPQGPEKSAGLRKLLEAKDCLVRSLVRE</sequence>